<evidence type="ECO:0000313" key="3">
    <source>
        <dbReference type="Proteomes" id="UP001321473"/>
    </source>
</evidence>
<feature type="transmembrane region" description="Helical" evidence="1">
    <location>
        <begin position="383"/>
        <end position="404"/>
    </location>
</feature>
<keyword evidence="1" id="KW-1133">Transmembrane helix</keyword>
<keyword evidence="3" id="KW-1185">Reference proteome</keyword>
<dbReference type="Pfam" id="PF07690">
    <property type="entry name" value="MFS_1"/>
    <property type="match status" value="1"/>
</dbReference>
<feature type="transmembrane region" description="Helical" evidence="1">
    <location>
        <begin position="28"/>
        <end position="46"/>
    </location>
</feature>
<feature type="transmembrane region" description="Helical" evidence="1">
    <location>
        <begin position="183"/>
        <end position="201"/>
    </location>
</feature>
<organism evidence="2 3">
    <name type="scientific">Amblyomma americanum</name>
    <name type="common">Lone star tick</name>
    <dbReference type="NCBI Taxonomy" id="6943"/>
    <lineage>
        <taxon>Eukaryota</taxon>
        <taxon>Metazoa</taxon>
        <taxon>Ecdysozoa</taxon>
        <taxon>Arthropoda</taxon>
        <taxon>Chelicerata</taxon>
        <taxon>Arachnida</taxon>
        <taxon>Acari</taxon>
        <taxon>Parasitiformes</taxon>
        <taxon>Ixodida</taxon>
        <taxon>Ixodoidea</taxon>
        <taxon>Ixodidae</taxon>
        <taxon>Amblyomminae</taxon>
        <taxon>Amblyomma</taxon>
    </lineage>
</organism>
<reference evidence="2 3" key="1">
    <citation type="journal article" date="2023" name="Arcadia Sci">
        <title>De novo assembly of a long-read Amblyomma americanum tick genome.</title>
        <authorList>
            <person name="Chou S."/>
            <person name="Poskanzer K.E."/>
            <person name="Rollins M."/>
            <person name="Thuy-Boun P.S."/>
        </authorList>
    </citation>
    <scope>NUCLEOTIDE SEQUENCE [LARGE SCALE GENOMIC DNA]</scope>
    <source>
        <strain evidence="2">F_SG_1</strain>
        <tissue evidence="2">Salivary glands</tissue>
    </source>
</reference>
<name>A0AAQ4D2R5_AMBAM</name>
<sequence length="496" mass="53796">MAADHDHHRVQAAAAMVRRGGVDSARSWLVAVSCCWINFFSALMYKSSGVVYVGVLQTLEVTREEASWPLTLLAVFIFTTAPVAGVLALYVDIWKISLCGCLLSSFAVCLCFWANSVIYLTACLGVVQGFALGLLTLHNVIINQHFEKHRATASGISYAGPTFASIVYPPLVQVLFEEYGLRGSLLLFGGIMFHAVAGAFLQMEPNPRKTSYKVVPRDPPPEDTECSKLAGESFEKPKDGELTALNPLDCAADVQQTAAATNIETDILCTNRSADVPKLQRNVYIFLVPMFYLICASFVTVLFTMTTYLTVVVDFAVDHGVSRINAVLLISTYSLADLVARLGSGWISDRGFVSRGNMMALHFLIGGLALFAMPVFTTYAGQVTMAVVSGWATGCTMILVSVLLTEHIGLDRLPVSFGVTSFVAGALCLARPPLIDIRWLHLVADGVITSLFPYFGSPKNGVRSPFSQKILIEEFAVPCVYFAFQTVGCTSVRCAP</sequence>
<feature type="transmembrane region" description="Helical" evidence="1">
    <location>
        <begin position="66"/>
        <end position="89"/>
    </location>
</feature>
<evidence type="ECO:0008006" key="4">
    <source>
        <dbReference type="Google" id="ProtNLM"/>
    </source>
</evidence>
<evidence type="ECO:0000313" key="2">
    <source>
        <dbReference type="EMBL" id="KAK8756755.1"/>
    </source>
</evidence>
<dbReference type="InterPro" id="IPR036259">
    <property type="entry name" value="MFS_trans_sf"/>
</dbReference>
<feature type="transmembrane region" description="Helical" evidence="1">
    <location>
        <begin position="119"/>
        <end position="141"/>
    </location>
</feature>
<dbReference type="Proteomes" id="UP001321473">
    <property type="component" value="Unassembled WGS sequence"/>
</dbReference>
<feature type="transmembrane region" description="Helical" evidence="1">
    <location>
        <begin position="359"/>
        <end position="377"/>
    </location>
</feature>
<gene>
    <name evidence="2" type="ORF">V5799_000543</name>
</gene>
<feature type="transmembrane region" description="Helical" evidence="1">
    <location>
        <begin position="283"/>
        <end position="304"/>
    </location>
</feature>
<keyword evidence="1" id="KW-0472">Membrane</keyword>
<feature type="transmembrane region" description="Helical" evidence="1">
    <location>
        <begin position="96"/>
        <end position="113"/>
    </location>
</feature>
<dbReference type="PANTHER" id="PTHR11360:SF303">
    <property type="entry name" value="MAJOR FACILITATOR SUPERFAMILY (MFS) PROFILE DOMAIN-CONTAINING PROTEIN"/>
    <property type="match status" value="1"/>
</dbReference>
<dbReference type="AlphaFoldDB" id="A0AAQ4D2R5"/>
<feature type="transmembrane region" description="Helical" evidence="1">
    <location>
        <begin position="153"/>
        <end position="171"/>
    </location>
</feature>
<dbReference type="EMBL" id="JARKHS020035917">
    <property type="protein sequence ID" value="KAK8756755.1"/>
    <property type="molecule type" value="Genomic_DNA"/>
</dbReference>
<proteinExistence type="predicted"/>
<evidence type="ECO:0000256" key="1">
    <source>
        <dbReference type="SAM" id="Phobius"/>
    </source>
</evidence>
<dbReference type="GO" id="GO:0008028">
    <property type="term" value="F:monocarboxylic acid transmembrane transporter activity"/>
    <property type="evidence" value="ECO:0007669"/>
    <property type="project" value="TreeGrafter"/>
</dbReference>
<protein>
    <recommendedName>
        <fullName evidence="4">Monocarboxylate transporter</fullName>
    </recommendedName>
</protein>
<accession>A0AAQ4D2R5</accession>
<dbReference type="SUPFAM" id="SSF103473">
    <property type="entry name" value="MFS general substrate transporter"/>
    <property type="match status" value="1"/>
</dbReference>
<dbReference type="Gene3D" id="1.20.1250.20">
    <property type="entry name" value="MFS general substrate transporter like domains"/>
    <property type="match status" value="2"/>
</dbReference>
<dbReference type="InterPro" id="IPR050327">
    <property type="entry name" value="Proton-linked_MCT"/>
</dbReference>
<dbReference type="InterPro" id="IPR011701">
    <property type="entry name" value="MFS"/>
</dbReference>
<dbReference type="PANTHER" id="PTHR11360">
    <property type="entry name" value="MONOCARBOXYLATE TRANSPORTER"/>
    <property type="match status" value="1"/>
</dbReference>
<comment type="caution">
    <text evidence="2">The sequence shown here is derived from an EMBL/GenBank/DDBJ whole genome shotgun (WGS) entry which is preliminary data.</text>
</comment>
<keyword evidence="1" id="KW-0812">Transmembrane</keyword>